<dbReference type="RefSeq" id="YP_006908736.1">
    <property type="nucleotide sequence ID" value="NC_018874.1"/>
</dbReference>
<evidence type="ECO:0000313" key="2">
    <source>
        <dbReference type="Proteomes" id="UP000029777"/>
    </source>
</evidence>
<dbReference type="KEGG" id="vg:13853705"/>
<dbReference type="EMBL" id="JX453331">
    <property type="protein sequence ID" value="AFU90096.1"/>
    <property type="molecule type" value="Genomic_DNA"/>
</dbReference>
<gene>
    <name evidence="1" type="ORF">AbHV_ORF84</name>
</gene>
<name>K4JV85_ABHV</name>
<organism evidence="1 2">
    <name type="scientific">Abalone herpesvirus (isolate Abalone/Australia/Victoria/2009)</name>
    <name type="common">AbHV</name>
    <dbReference type="NCBI Taxonomy" id="1241371"/>
    <lineage>
        <taxon>Viruses</taxon>
        <taxon>Duplodnaviria</taxon>
        <taxon>Heunggongvirae</taxon>
        <taxon>Peploviricota</taxon>
        <taxon>Herviviricetes</taxon>
        <taxon>Herpesvirales</taxon>
        <taxon>Malacoherpesviridae</taxon>
        <taxon>Aurivirus</taxon>
        <taxon>Aurivirus haliotidmalaco1</taxon>
    </lineage>
</organism>
<organismHost>
    <name type="scientific">Haliotidae</name>
    <name type="common">abalones</name>
    <dbReference type="NCBI Taxonomy" id="6451"/>
</organismHost>
<dbReference type="GeneID" id="13853705"/>
<evidence type="ECO:0000313" key="1">
    <source>
        <dbReference type="EMBL" id="AFU90096.1"/>
    </source>
</evidence>
<reference evidence="1 2" key="1">
    <citation type="submission" date="2012-08" db="EMBL/GenBank/DDBJ databases">
        <title>Abalone herpesvirus genome reveals unexpected ancestry.</title>
        <authorList>
            <person name="Savin K.W."/>
            <person name="Fegan M."/>
            <person name="Powney R."/>
            <person name="Savage D."/>
            <person name="Wong F."/>
            <person name="Sawbridge T."/>
            <person name="Helsham J."/>
            <person name="Vardy M."/>
            <person name="Cogan N."/>
            <person name="Mohammad I."/>
            <person name="Cocks B.G."/>
            <person name="Warner S."/>
        </authorList>
    </citation>
    <scope>NUCLEOTIDE SEQUENCE [LARGE SCALE GENOMIC DNA]</scope>
    <source>
        <strain evidence="2">Isolate Abalone/Australia/Victoria/2009</strain>
    </source>
</reference>
<proteinExistence type="predicted"/>
<accession>K4JV85</accession>
<protein>
    <submittedName>
        <fullName evidence="1">Uncharacterized protein</fullName>
    </submittedName>
</protein>
<keyword evidence="2" id="KW-1185">Reference proteome</keyword>
<sequence>MPLPRISFEVVYGNETDAELHTYVTMKTQKVASVEKILEIVWDLMRSRVTDDPYDGCVRAVIRWNETKDGKTLLEHDGGELAQKFLRGNLHELMIPGAATSCTKEEGLTDEFMESCINMSEEDLNLHNFI</sequence>
<dbReference type="Proteomes" id="UP000029777">
    <property type="component" value="Segment"/>
</dbReference>